<feature type="transmembrane region" description="Helical" evidence="1">
    <location>
        <begin position="309"/>
        <end position="330"/>
    </location>
</feature>
<organism evidence="2 3">
    <name type="scientific">Saccharolobus shibatae</name>
    <dbReference type="NCBI Taxonomy" id="2286"/>
    <lineage>
        <taxon>Archaea</taxon>
        <taxon>Thermoproteota</taxon>
        <taxon>Thermoprotei</taxon>
        <taxon>Sulfolobales</taxon>
        <taxon>Sulfolobaceae</taxon>
        <taxon>Saccharolobus</taxon>
    </lineage>
</organism>
<feature type="transmembrane region" description="Helical" evidence="1">
    <location>
        <begin position="426"/>
        <end position="446"/>
    </location>
</feature>
<feature type="transmembrane region" description="Helical" evidence="1">
    <location>
        <begin position="211"/>
        <end position="228"/>
    </location>
</feature>
<evidence type="ECO:0000313" key="2">
    <source>
        <dbReference type="EMBL" id="QXJ34887.1"/>
    </source>
</evidence>
<feature type="transmembrane region" description="Helical" evidence="1">
    <location>
        <begin position="130"/>
        <end position="152"/>
    </location>
</feature>
<proteinExistence type="predicted"/>
<reference evidence="2 3" key="1">
    <citation type="journal article" date="2021" name="Environ. Microbiol.">
        <title>New insights into the diversity and evolution of the archaeal mobilome from three complete genomes of Saccharolobus shibatae.</title>
        <authorList>
            <person name="Medvedeva S."/>
            <person name="Brandt D."/>
            <person name="Cvirkaite-Krupovic V."/>
            <person name="Liu Y."/>
            <person name="Severinov K."/>
            <person name="Ishino S."/>
            <person name="Ishino Y."/>
            <person name="Prangishvili D."/>
            <person name="Kalinowski J."/>
            <person name="Krupovic M."/>
        </authorList>
    </citation>
    <scope>NUCLEOTIDE SEQUENCE [LARGE SCALE GENOMIC DNA]</scope>
    <source>
        <strain evidence="2 3">S38A</strain>
    </source>
</reference>
<feature type="transmembrane region" description="Helical" evidence="1">
    <location>
        <begin position="240"/>
        <end position="259"/>
    </location>
</feature>
<evidence type="ECO:0000313" key="3">
    <source>
        <dbReference type="Proteomes" id="UP000694036"/>
    </source>
</evidence>
<feature type="transmembrane region" description="Helical" evidence="1">
    <location>
        <begin position="21"/>
        <end position="38"/>
    </location>
</feature>
<protein>
    <submittedName>
        <fullName evidence="2">Uncharacterized protein</fullName>
    </submittedName>
</protein>
<keyword evidence="1" id="KW-0472">Membrane</keyword>
<feature type="transmembrane region" description="Helical" evidence="1">
    <location>
        <begin position="188"/>
        <end position="205"/>
    </location>
</feature>
<dbReference type="Proteomes" id="UP000694036">
    <property type="component" value="Chromosome"/>
</dbReference>
<dbReference type="EMBL" id="CP077713">
    <property type="protein sequence ID" value="QXJ34887.1"/>
    <property type="molecule type" value="Genomic_DNA"/>
</dbReference>
<dbReference type="RefSeq" id="WP_218260097.1">
    <property type="nucleotide sequence ID" value="NZ_CP077713.1"/>
</dbReference>
<feature type="transmembrane region" description="Helical" evidence="1">
    <location>
        <begin position="158"/>
        <end position="176"/>
    </location>
</feature>
<dbReference type="GeneID" id="65556861"/>
<feature type="transmembrane region" description="Helical" evidence="1">
    <location>
        <begin position="397"/>
        <end position="414"/>
    </location>
</feature>
<sequence length="774" mass="89380">MTIKSINSELFRLFKNVLVNMWIYLLFNVIFAIFWLIYTHGYVIYYWDGGFPLNPIIFILRYINVWNSPAFPGGPAFGFELYLPLAILSIPFYLLGIPIGVIQWLITQFLANISLYGFQNLFRIFTKSMISNIDMVILILITLFYLINYYTLIWISEYSPNIILYFVTPVLIYYYIKMITANKTKCYLFYLFLISLLGGLGILYEDQTMDLYFLLFIIIFLLIIQINYNKKLKYIILKALPFFSVLILSGIYLFLYLYYSSLGAFKSSFEYFGNSPIVIGGLKYTYNNYNITNSLMLYAFNIPMNINIIIRYIYGFLFLSVILTPILIGNKTETDFIHKNKIYYYFIIFLLIILFGLQSGVINLENIYNALLLSKLNLINILFTGILYSIQYQHIGYPIYFLTSILFLFVYIRIRNLNNNKRYKLLRTLMMSFLALSFIIYSDVAVTHITSSYVINNIAIENTFNDPPWFKDVTNIISEAKYNNILILPIQNALSETLYCGETKTTIAANNPVESDYFLGEILSNGATSPLVYCILNIPSSKVTNFTNYLIILGVKYIIVDTKALPGPGTHARPFTNLPGAYPWNFTSFIEFLNNTPDLTLIGIYGPYYIYTINASIPLVYASNGIPANWSYSQIFWSFATTKIKALNTSIINNKSAPLIENISDVKIWYQIINNDEVKVYVNSKSPFYLVFDQGYNSLWELQINGKLDIYHFKANGYANAWLMPAGNYSATIILKTHNLQVMLYTISLLTPITLAIILLFISRGKIGKKDTRY</sequence>
<keyword evidence="3" id="KW-1185">Reference proteome</keyword>
<dbReference type="AlphaFoldDB" id="A0A8F5C0N6"/>
<evidence type="ECO:0000256" key="1">
    <source>
        <dbReference type="SAM" id="Phobius"/>
    </source>
</evidence>
<name>A0A8F5C0N6_9CREN</name>
<keyword evidence="1" id="KW-1133">Transmembrane helix</keyword>
<feature type="transmembrane region" description="Helical" evidence="1">
    <location>
        <begin position="342"/>
        <end position="364"/>
    </location>
</feature>
<gene>
    <name evidence="2" type="ORF">J5U22_01434</name>
</gene>
<feature type="transmembrane region" description="Helical" evidence="1">
    <location>
        <begin position="742"/>
        <end position="763"/>
    </location>
</feature>
<keyword evidence="1" id="KW-0812">Transmembrane</keyword>
<accession>A0A8F5C0N6</accession>